<reference evidence="6 8" key="2">
    <citation type="submission" date="2018-11" db="EMBL/GenBank/DDBJ databases">
        <authorList>
            <consortium name="Pathogen Informatics"/>
        </authorList>
    </citation>
    <scope>NUCLEOTIDE SEQUENCE [LARGE SCALE GENOMIC DNA]</scope>
</reference>
<gene>
    <name evidence="6" type="ORF">DME_LOCUS4457</name>
</gene>
<evidence type="ECO:0000256" key="1">
    <source>
        <dbReference type="ARBA" id="ARBA00004173"/>
    </source>
</evidence>
<sequence length="269" mass="31364">MEAASAKTGLFRRPMNPLNISFPNKYFIEGYDPEMELSEILKEAPAFYKDNLKVMAKEAMGLFDLEKKELFENCGMLSQGEARKEYCFDNPEALKLWRMACDSDWNQGYSNCELDGKSERAGWAGIKLDDRGSFRRKKYFSRWKSFTHLLIKCRGDGRTYKVMLYCPLSMDITWGDTWSYPLHTHGGPYWQYEKIPFSRFFHTVYGRIQDRQYPVDLRLASSIGIVIMDRINGAFALELDYIGVCYDHAHKEKFAYETYTAPICYTIGI</sequence>
<evidence type="ECO:0000313" key="6">
    <source>
        <dbReference type="EMBL" id="VDN54484.1"/>
    </source>
</evidence>
<dbReference type="GO" id="GO:0051082">
    <property type="term" value="F:unfolded protein binding"/>
    <property type="evidence" value="ECO:0007669"/>
    <property type="project" value="TreeGrafter"/>
</dbReference>
<proteinExistence type="inferred from homology"/>
<keyword evidence="3" id="KW-0496">Mitochondrion</keyword>
<dbReference type="Pfam" id="PF08547">
    <property type="entry name" value="CIA30"/>
    <property type="match status" value="1"/>
</dbReference>
<dbReference type="AlphaFoldDB" id="A0A0N4U0L2"/>
<comment type="subcellular location">
    <subcellularLocation>
        <location evidence="1">Mitochondrion</location>
    </subcellularLocation>
</comment>
<organism evidence="7 9">
    <name type="scientific">Dracunculus medinensis</name>
    <name type="common">Guinea worm</name>
    <dbReference type="NCBI Taxonomy" id="318479"/>
    <lineage>
        <taxon>Eukaryota</taxon>
        <taxon>Metazoa</taxon>
        <taxon>Ecdysozoa</taxon>
        <taxon>Nematoda</taxon>
        <taxon>Chromadorea</taxon>
        <taxon>Rhabditida</taxon>
        <taxon>Spirurina</taxon>
        <taxon>Dracunculoidea</taxon>
        <taxon>Dracunculidae</taxon>
        <taxon>Dracunculus</taxon>
    </lineage>
</organism>
<dbReference type="PANTHER" id="PTHR13194:SF18">
    <property type="entry name" value="COMPLEX I INTERMEDIATE-ASSOCIATED PROTEIN 30, MITOCHONDRIAL"/>
    <property type="match status" value="1"/>
</dbReference>
<dbReference type="GO" id="GO:0006120">
    <property type="term" value="P:mitochondrial electron transport, NADH to ubiquinone"/>
    <property type="evidence" value="ECO:0007669"/>
    <property type="project" value="TreeGrafter"/>
</dbReference>
<dbReference type="STRING" id="318479.A0A0N4U0L2"/>
<dbReference type="WBParaSite" id="DME_0000009701-mRNA-1">
    <property type="protein sequence ID" value="DME_0000009701-mRNA-1"/>
    <property type="gene ID" value="DME_0000009701"/>
</dbReference>
<evidence type="ECO:0000256" key="2">
    <source>
        <dbReference type="ARBA" id="ARBA00007884"/>
    </source>
</evidence>
<dbReference type="SUPFAM" id="SSF49785">
    <property type="entry name" value="Galactose-binding domain-like"/>
    <property type="match status" value="1"/>
</dbReference>
<feature type="domain" description="NADH:ubiquinone oxidoreductase intermediate-associated protein 30" evidence="5">
    <location>
        <begin position="88"/>
        <end position="239"/>
    </location>
</feature>
<keyword evidence="8" id="KW-1185">Reference proteome</keyword>
<dbReference type="OrthoDB" id="42561at2759"/>
<evidence type="ECO:0000313" key="9">
    <source>
        <dbReference type="WBParaSite" id="DME_0000009701-mRNA-1"/>
    </source>
</evidence>
<dbReference type="InterPro" id="IPR013857">
    <property type="entry name" value="NADH-UbQ_OxRdtase-assoc_prot30"/>
</dbReference>
<dbReference type="Proteomes" id="UP000274756">
    <property type="component" value="Unassembled WGS sequence"/>
</dbReference>
<accession>A0A0N4U0L2</accession>
<reference evidence="9" key="1">
    <citation type="submission" date="2017-02" db="UniProtKB">
        <authorList>
            <consortium name="WormBaseParasite"/>
        </authorList>
    </citation>
    <scope>IDENTIFICATION</scope>
</reference>
<protein>
    <submittedName>
        <fullName evidence="9">CIA30 domain-containing protein</fullName>
    </submittedName>
</protein>
<name>A0A0N4U0L2_DRAME</name>
<dbReference type="GO" id="GO:0005739">
    <property type="term" value="C:mitochondrion"/>
    <property type="evidence" value="ECO:0007669"/>
    <property type="project" value="UniProtKB-SubCell"/>
</dbReference>
<dbReference type="InterPro" id="IPR008979">
    <property type="entry name" value="Galactose-bd-like_sf"/>
</dbReference>
<evidence type="ECO:0000313" key="8">
    <source>
        <dbReference type="Proteomes" id="UP000274756"/>
    </source>
</evidence>
<comment type="similarity">
    <text evidence="2">Belongs to the CIA30 family.</text>
</comment>
<dbReference type="InterPro" id="IPR039131">
    <property type="entry name" value="NDUFAF1"/>
</dbReference>
<dbReference type="PANTHER" id="PTHR13194">
    <property type="entry name" value="COMPLEX I INTERMEDIATE-ASSOCIATED PROTEIN 30"/>
    <property type="match status" value="1"/>
</dbReference>
<dbReference type="GO" id="GO:0032981">
    <property type="term" value="P:mitochondrial respiratory chain complex I assembly"/>
    <property type="evidence" value="ECO:0007669"/>
    <property type="project" value="TreeGrafter"/>
</dbReference>
<evidence type="ECO:0000313" key="7">
    <source>
        <dbReference type="Proteomes" id="UP000038040"/>
    </source>
</evidence>
<evidence type="ECO:0000256" key="4">
    <source>
        <dbReference type="ARBA" id="ARBA00023186"/>
    </source>
</evidence>
<evidence type="ECO:0000256" key="3">
    <source>
        <dbReference type="ARBA" id="ARBA00023128"/>
    </source>
</evidence>
<dbReference type="EMBL" id="UYYG01001150">
    <property type="protein sequence ID" value="VDN54484.1"/>
    <property type="molecule type" value="Genomic_DNA"/>
</dbReference>
<dbReference type="Proteomes" id="UP000038040">
    <property type="component" value="Unplaced"/>
</dbReference>
<evidence type="ECO:0000259" key="5">
    <source>
        <dbReference type="Pfam" id="PF08547"/>
    </source>
</evidence>
<keyword evidence="4" id="KW-0143">Chaperone</keyword>